<reference evidence="1" key="1">
    <citation type="submission" date="2019-04" db="EMBL/GenBank/DDBJ databases">
        <title>Microbes associate with the intestines of laboratory mice.</title>
        <authorList>
            <person name="Navarre W."/>
            <person name="Wong E."/>
            <person name="Huang K."/>
            <person name="Tropini C."/>
            <person name="Ng K."/>
            <person name="Yu B."/>
        </authorList>
    </citation>
    <scope>NUCLEOTIDE SEQUENCE</scope>
    <source>
        <strain evidence="1">NM04_E33</strain>
    </source>
</reference>
<proteinExistence type="predicted"/>
<name>A0AC61RGP0_9BACT</name>
<sequence>MITYIEKGDIFTLTDVTSFAHGCNCAGAMGKGIALQFRNKYPEMYLEYKELCKNGEYIPGDVFDYDYGIGHIYNLATQLTWRTKAKLEYIEKSVTKMLDLASEEDVTKIALPAIGAGLGGLEWNDVKDVLEKASANYPNIELYVVESYQSGNTISE</sequence>
<protein>
    <submittedName>
        <fullName evidence="1">Phosphatase</fullName>
    </submittedName>
</protein>
<accession>A0AC61RGP0</accession>
<keyword evidence="2" id="KW-1185">Reference proteome</keyword>
<dbReference type="EMBL" id="SRYB01000011">
    <property type="protein sequence ID" value="TGY78755.1"/>
    <property type="molecule type" value="Genomic_DNA"/>
</dbReference>
<organism evidence="1 2">
    <name type="scientific">Lepagella muris</name>
    <dbReference type="NCBI Taxonomy" id="3032870"/>
    <lineage>
        <taxon>Bacteria</taxon>
        <taxon>Pseudomonadati</taxon>
        <taxon>Bacteroidota</taxon>
        <taxon>Bacteroidia</taxon>
        <taxon>Bacteroidales</taxon>
        <taxon>Muribaculaceae</taxon>
        <taxon>Lepagella</taxon>
    </lineage>
</organism>
<comment type="caution">
    <text evidence="1">The sequence shown here is derived from an EMBL/GenBank/DDBJ whole genome shotgun (WGS) entry which is preliminary data.</text>
</comment>
<dbReference type="Proteomes" id="UP000306319">
    <property type="component" value="Unassembled WGS sequence"/>
</dbReference>
<gene>
    <name evidence="1" type="ORF">E5331_09280</name>
</gene>
<evidence type="ECO:0000313" key="2">
    <source>
        <dbReference type="Proteomes" id="UP000306319"/>
    </source>
</evidence>
<evidence type="ECO:0000313" key="1">
    <source>
        <dbReference type="EMBL" id="TGY78755.1"/>
    </source>
</evidence>